<dbReference type="PANTHER" id="PTHR16291">
    <property type="entry name" value="NUCLEAR CAP-BINDING PROTEIN SUBUNIT 3"/>
    <property type="match status" value="1"/>
</dbReference>
<dbReference type="GeneID" id="7048258"/>
<feature type="region of interest" description="Disordered" evidence="1">
    <location>
        <begin position="157"/>
        <end position="219"/>
    </location>
</feature>
<dbReference type="HOGENOM" id="CLU_109927_0_0_1"/>
<dbReference type="OMA" id="HIRYARY"/>
<accession>B6JZ08</accession>
<name>B6JZ08_SCHJY</name>
<dbReference type="PANTHER" id="PTHR16291:SF0">
    <property type="entry name" value="NUCLEAR CAP-BINDING PROTEIN SUBUNIT 3"/>
    <property type="match status" value="1"/>
</dbReference>
<dbReference type="EMBL" id="KE651168">
    <property type="protein sequence ID" value="EEB06776.2"/>
    <property type="molecule type" value="Genomic_DNA"/>
</dbReference>
<evidence type="ECO:0000313" key="4">
    <source>
        <dbReference type="Proteomes" id="UP000001744"/>
    </source>
</evidence>
<evidence type="ECO:0000313" key="2">
    <source>
        <dbReference type="EMBL" id="EEB06776.2"/>
    </source>
</evidence>
<feature type="compositionally biased region" description="Basic and acidic residues" evidence="1">
    <location>
        <begin position="157"/>
        <end position="172"/>
    </location>
</feature>
<dbReference type="OrthoDB" id="422106at2759"/>
<dbReference type="JaponicusDB" id="SJAG_01830">
    <property type="gene designation" value="cbc3"/>
</dbReference>
<protein>
    <submittedName>
        <fullName evidence="2">Fungal protein</fullName>
    </submittedName>
</protein>
<dbReference type="InterPro" id="IPR019416">
    <property type="entry name" value="NCBP3"/>
</dbReference>
<dbReference type="VEuPathDB" id="FungiDB:SJAG_01830"/>
<feature type="compositionally biased region" description="Polar residues" evidence="1">
    <location>
        <begin position="173"/>
        <end position="184"/>
    </location>
</feature>
<dbReference type="Pfam" id="PF10309">
    <property type="entry name" value="NCBP3"/>
    <property type="match status" value="1"/>
</dbReference>
<organism evidence="2 4">
    <name type="scientific">Schizosaccharomyces japonicus (strain yFS275 / FY16936)</name>
    <name type="common">Fission yeast</name>
    <dbReference type="NCBI Taxonomy" id="402676"/>
    <lineage>
        <taxon>Eukaryota</taxon>
        <taxon>Fungi</taxon>
        <taxon>Dikarya</taxon>
        <taxon>Ascomycota</taxon>
        <taxon>Taphrinomycotina</taxon>
        <taxon>Schizosaccharomycetes</taxon>
        <taxon>Schizosaccharomycetales</taxon>
        <taxon>Schizosaccharomycetaceae</taxon>
        <taxon>Schizosaccharomyces</taxon>
    </lineage>
</organism>
<feature type="compositionally biased region" description="Basic residues" evidence="1">
    <location>
        <begin position="207"/>
        <end position="219"/>
    </location>
</feature>
<proteinExistence type="predicted"/>
<dbReference type="RefSeq" id="XP_002173069.2">
    <property type="nucleotide sequence ID" value="XM_002173033.2"/>
</dbReference>
<sequence>MDNLLTESVPTKEHMDENVVMGDVEVEGTAKNELDQPATEEVQIRRNALHLIGLTDLSQNQVSEFVTEYFSEPKCVFEWVNDDKCNLVYPDDDVCRSALFHLVNESIEDMDERRGYQTKPHPSLQKVFSIRLATTLDKKVSNAHVYSRYYLLHGDPREDSELRRHQRQKNEGKSNSVNTSNKGSGKSLAARLGPKVSDLSLAERISRDKKSRRRRRRRT</sequence>
<gene>
    <name evidence="3" type="primary">cbc3</name>
    <name evidence="2" type="ORF">SJAG_01830</name>
</gene>
<dbReference type="AlphaFoldDB" id="B6JZ08"/>
<evidence type="ECO:0000256" key="1">
    <source>
        <dbReference type="SAM" id="MobiDB-lite"/>
    </source>
</evidence>
<keyword evidence="4" id="KW-1185">Reference proteome</keyword>
<dbReference type="STRING" id="402676.B6JZ08"/>
<dbReference type="GO" id="GO:0003729">
    <property type="term" value="F:mRNA binding"/>
    <property type="evidence" value="ECO:0007669"/>
    <property type="project" value="InterPro"/>
</dbReference>
<dbReference type="eggNOG" id="ENOG502S34X">
    <property type="taxonomic scope" value="Eukaryota"/>
</dbReference>
<evidence type="ECO:0000313" key="3">
    <source>
        <dbReference type="JaponicusDB" id="SJAG_01830"/>
    </source>
</evidence>
<dbReference type="Proteomes" id="UP000001744">
    <property type="component" value="Unassembled WGS sequence"/>
</dbReference>
<dbReference type="GO" id="GO:0000340">
    <property type="term" value="F:RNA 7-methylguanosine cap binding"/>
    <property type="evidence" value="ECO:0007669"/>
    <property type="project" value="InterPro"/>
</dbReference>
<reference evidence="2 4" key="1">
    <citation type="journal article" date="2011" name="Science">
        <title>Comparative functional genomics of the fission yeasts.</title>
        <authorList>
            <person name="Rhind N."/>
            <person name="Chen Z."/>
            <person name="Yassour M."/>
            <person name="Thompson D.A."/>
            <person name="Haas B.J."/>
            <person name="Habib N."/>
            <person name="Wapinski I."/>
            <person name="Roy S."/>
            <person name="Lin M.F."/>
            <person name="Heiman D.I."/>
            <person name="Young S.K."/>
            <person name="Furuya K."/>
            <person name="Guo Y."/>
            <person name="Pidoux A."/>
            <person name="Chen H.M."/>
            <person name="Robbertse B."/>
            <person name="Goldberg J.M."/>
            <person name="Aoki K."/>
            <person name="Bayne E.H."/>
            <person name="Berlin A.M."/>
            <person name="Desjardins C.A."/>
            <person name="Dobbs E."/>
            <person name="Dukaj L."/>
            <person name="Fan L."/>
            <person name="FitzGerald M.G."/>
            <person name="French C."/>
            <person name="Gujja S."/>
            <person name="Hansen K."/>
            <person name="Keifenheim D."/>
            <person name="Levin J.Z."/>
            <person name="Mosher R.A."/>
            <person name="Mueller C.A."/>
            <person name="Pfiffner J."/>
            <person name="Priest M."/>
            <person name="Russ C."/>
            <person name="Smialowska A."/>
            <person name="Swoboda P."/>
            <person name="Sykes S.M."/>
            <person name="Vaughn M."/>
            <person name="Vengrova S."/>
            <person name="Yoder R."/>
            <person name="Zeng Q."/>
            <person name="Allshire R."/>
            <person name="Baulcombe D."/>
            <person name="Birren B.W."/>
            <person name="Brown W."/>
            <person name="Ekwall K."/>
            <person name="Kellis M."/>
            <person name="Leatherwood J."/>
            <person name="Levin H."/>
            <person name="Margalit H."/>
            <person name="Martienssen R."/>
            <person name="Nieduszynski C.A."/>
            <person name="Spatafora J.W."/>
            <person name="Friedman N."/>
            <person name="Dalgaard J.Z."/>
            <person name="Baumann P."/>
            <person name="Niki H."/>
            <person name="Regev A."/>
            <person name="Nusbaum C."/>
        </authorList>
    </citation>
    <scope>NUCLEOTIDE SEQUENCE [LARGE SCALE GENOMIC DNA]</scope>
    <source>
        <strain evidence="4">yFS275 / FY16936</strain>
    </source>
</reference>